<organism evidence="1 2">
    <name type="scientific">Bodo saltans</name>
    <name type="common">Flagellated protozoan</name>
    <dbReference type="NCBI Taxonomy" id="75058"/>
    <lineage>
        <taxon>Eukaryota</taxon>
        <taxon>Discoba</taxon>
        <taxon>Euglenozoa</taxon>
        <taxon>Kinetoplastea</taxon>
        <taxon>Metakinetoplastina</taxon>
        <taxon>Eubodonida</taxon>
        <taxon>Bodonidae</taxon>
        <taxon>Bodo</taxon>
    </lineage>
</organism>
<reference evidence="2" key="1">
    <citation type="submission" date="2015-09" db="EMBL/GenBank/DDBJ databases">
        <authorList>
            <consortium name="Pathogen Informatics"/>
        </authorList>
    </citation>
    <scope>NUCLEOTIDE SEQUENCE [LARGE SCALE GENOMIC DNA]</scope>
    <source>
        <strain evidence="2">Lake Konstanz</strain>
    </source>
</reference>
<name>A0A0S4JBL6_BODSA</name>
<accession>A0A0S4JBL6</accession>
<sequence>MIACNFPICNLSLEQMCGNRNEEELCVNFMDLFFHLSPCDPPFMVAGLLNLPPNPNIAFFNVFSIASLCEHPSLYQLQLLFALSPLNYTLFYCLLYCVPLTTTAHR</sequence>
<evidence type="ECO:0000313" key="2">
    <source>
        <dbReference type="Proteomes" id="UP000051952"/>
    </source>
</evidence>
<protein>
    <submittedName>
        <fullName evidence="1">Uncharacterized protein</fullName>
    </submittedName>
</protein>
<dbReference type="Proteomes" id="UP000051952">
    <property type="component" value="Unassembled WGS sequence"/>
</dbReference>
<keyword evidence="2" id="KW-1185">Reference proteome</keyword>
<evidence type="ECO:0000313" key="1">
    <source>
        <dbReference type="EMBL" id="CUG87488.1"/>
    </source>
</evidence>
<dbReference type="EMBL" id="CYKH01001528">
    <property type="protein sequence ID" value="CUG87488.1"/>
    <property type="molecule type" value="Genomic_DNA"/>
</dbReference>
<gene>
    <name evidence="1" type="ORF">BSAL_10375</name>
</gene>
<dbReference type="AlphaFoldDB" id="A0A0S4JBL6"/>
<dbReference type="VEuPathDB" id="TriTrypDB:BSAL_10375"/>
<proteinExistence type="predicted"/>